<dbReference type="AlphaFoldDB" id="A0A7G3GBM0"/>
<dbReference type="InterPro" id="IPR050179">
    <property type="entry name" value="Trans_hexapeptide_repeat"/>
</dbReference>
<dbReference type="FunFam" id="2.160.10.10:FF:000037">
    <property type="entry name" value="Streptogramin A acetyltransferase"/>
    <property type="match status" value="1"/>
</dbReference>
<dbReference type="RefSeq" id="WP_130107056.1">
    <property type="nucleotide sequence ID" value="NZ_CP025781.1"/>
</dbReference>
<proteinExistence type="inferred from homology"/>
<dbReference type="SUPFAM" id="SSF51161">
    <property type="entry name" value="Trimeric LpxA-like enzymes"/>
    <property type="match status" value="1"/>
</dbReference>
<evidence type="ECO:0000256" key="5">
    <source>
        <dbReference type="ARBA" id="ARBA00023315"/>
    </source>
</evidence>
<evidence type="ECO:0000313" key="6">
    <source>
        <dbReference type="EMBL" id="QBC44518.1"/>
    </source>
</evidence>
<accession>A0A7G3GBM0</accession>
<keyword evidence="2 6" id="KW-0808">Transferase</keyword>
<dbReference type="InterPro" id="IPR011004">
    <property type="entry name" value="Trimer_LpxA-like_sf"/>
</dbReference>
<dbReference type="Proteomes" id="UP000515917">
    <property type="component" value="Chromosome"/>
</dbReference>
<dbReference type="Gene3D" id="2.160.10.10">
    <property type="entry name" value="Hexapeptide repeat proteins"/>
    <property type="match status" value="1"/>
</dbReference>
<evidence type="ECO:0000256" key="4">
    <source>
        <dbReference type="ARBA" id="ARBA00023251"/>
    </source>
</evidence>
<dbReference type="NCBIfam" id="NF000311">
    <property type="entry name" value="Vat_ABCDEFH"/>
    <property type="match status" value="1"/>
</dbReference>
<dbReference type="PANTHER" id="PTHR43300:SF11">
    <property type="entry name" value="ACETYLTRANSFERASE RV3034C-RELATED"/>
    <property type="match status" value="1"/>
</dbReference>
<evidence type="ECO:0000313" key="7">
    <source>
        <dbReference type="Proteomes" id="UP000515917"/>
    </source>
</evidence>
<dbReference type="GO" id="GO:0016746">
    <property type="term" value="F:acyltransferase activity"/>
    <property type="evidence" value="ECO:0007669"/>
    <property type="project" value="UniProtKB-KW"/>
</dbReference>
<sequence length="213" mass="23486">MTIGPSPDNPHPKDGFPQVCFIKNTVANPNIIIGDYSYYDDPEDSENFERNVLYHYPFIGDKLIIGKFCAIAKGVKFIMNGANHKLSGISTYPFQIFGNGWEKNAPPLSEFPYKGDTIIGHDVWIGFDALIMPGVKIGHGAVISARSVVTCDIPAYTVAGGNPAKLIKHRFTLDQVARLEEIAWWDWPVEIISEHLAEIMAGDIEALAAVVRA</sequence>
<keyword evidence="3" id="KW-0677">Repeat</keyword>
<evidence type="ECO:0000256" key="1">
    <source>
        <dbReference type="ARBA" id="ARBA00007274"/>
    </source>
</evidence>
<dbReference type="Pfam" id="PF00132">
    <property type="entry name" value="Hexapep"/>
    <property type="match status" value="1"/>
</dbReference>
<organism evidence="6 7">
    <name type="scientific">Iodobacter fluviatilis</name>
    <dbReference type="NCBI Taxonomy" id="537"/>
    <lineage>
        <taxon>Bacteria</taxon>
        <taxon>Pseudomonadati</taxon>
        <taxon>Pseudomonadota</taxon>
        <taxon>Betaproteobacteria</taxon>
        <taxon>Neisseriales</taxon>
        <taxon>Chitinibacteraceae</taxon>
        <taxon>Iodobacter</taxon>
    </lineage>
</organism>
<dbReference type="PANTHER" id="PTHR43300">
    <property type="entry name" value="ACETYLTRANSFERASE"/>
    <property type="match status" value="1"/>
</dbReference>
<comment type="similarity">
    <text evidence="1">Belongs to the transferase hexapeptide repeat family.</text>
</comment>
<dbReference type="GO" id="GO:0046677">
    <property type="term" value="P:response to antibiotic"/>
    <property type="evidence" value="ECO:0007669"/>
    <property type="project" value="UniProtKB-KW"/>
</dbReference>
<name>A0A7G3GBM0_9NEIS</name>
<dbReference type="CDD" id="cd03349">
    <property type="entry name" value="LbH_XAT"/>
    <property type="match status" value="1"/>
</dbReference>
<evidence type="ECO:0000256" key="2">
    <source>
        <dbReference type="ARBA" id="ARBA00022679"/>
    </source>
</evidence>
<evidence type="ECO:0000256" key="3">
    <source>
        <dbReference type="ARBA" id="ARBA00022737"/>
    </source>
</evidence>
<keyword evidence="7" id="KW-1185">Reference proteome</keyword>
<dbReference type="InterPro" id="IPR001451">
    <property type="entry name" value="Hexapep"/>
</dbReference>
<keyword evidence="5" id="KW-0012">Acyltransferase</keyword>
<keyword evidence="4" id="KW-0046">Antibiotic resistance</keyword>
<dbReference type="EMBL" id="CP025781">
    <property type="protein sequence ID" value="QBC44518.1"/>
    <property type="molecule type" value="Genomic_DNA"/>
</dbReference>
<reference evidence="6 7" key="1">
    <citation type="submission" date="2018-01" db="EMBL/GenBank/DDBJ databases">
        <title>Genome sequence of Iodobacter sp. strain PCH194 isolated from Indian Trans-Himalaya.</title>
        <authorList>
            <person name="Kumar V."/>
            <person name="Thakur V."/>
            <person name="Kumar S."/>
            <person name="Singh D."/>
        </authorList>
    </citation>
    <scope>NUCLEOTIDE SEQUENCE [LARGE SCALE GENOMIC DNA]</scope>
    <source>
        <strain evidence="6 7">PCH194</strain>
    </source>
</reference>
<gene>
    <name evidence="6" type="primary">vat</name>
    <name evidence="6" type="ORF">C1H71_13915</name>
</gene>
<protein>
    <submittedName>
        <fullName evidence="6">Vat family streptogramin A O-acetyltransferase</fullName>
    </submittedName>
</protein>
<dbReference type="KEGG" id="ifl:C1H71_13915"/>